<name>A0ABD3EF69_9LAMI</name>
<feature type="transmembrane region" description="Helical" evidence="1">
    <location>
        <begin position="124"/>
        <end position="145"/>
    </location>
</feature>
<sequence length="164" mass="18472">MCIHGTHTVDILIALALRGSWWHSSLSDHSGFIKNDSQPYASADQKGTYYFEFSRPLRTMDPIQQDSQFTIDKSSKFSAAFWYPVDGQPWHGSEKYSISCDWIALDFISGSLGSPRHLTEARGMLPLSYLSHLLSVVALCVSVFIGRRMTTNNRTASFVQMDNL</sequence>
<dbReference type="PANTHER" id="PTHR36044:SF1">
    <property type="entry name" value="HEME BINDING PROTEIN"/>
    <property type="match status" value="1"/>
</dbReference>
<dbReference type="Gene3D" id="2.60.40.1190">
    <property type="match status" value="1"/>
</dbReference>
<reference evidence="3" key="1">
    <citation type="journal article" date="2024" name="IScience">
        <title>Strigolactones Initiate the Formation of Haustorium-like Structures in Castilleja.</title>
        <authorList>
            <person name="Buerger M."/>
            <person name="Peterson D."/>
            <person name="Chory J."/>
        </authorList>
    </citation>
    <scope>NUCLEOTIDE SEQUENCE [LARGE SCALE GENOMIC DNA]</scope>
</reference>
<keyword evidence="3" id="KW-1185">Reference proteome</keyword>
<dbReference type="EMBL" id="JAVIJP010000005">
    <property type="protein sequence ID" value="KAL3652932.1"/>
    <property type="molecule type" value="Genomic_DNA"/>
</dbReference>
<evidence type="ECO:0000313" key="2">
    <source>
        <dbReference type="EMBL" id="KAL3652932.1"/>
    </source>
</evidence>
<dbReference type="Proteomes" id="UP001632038">
    <property type="component" value="Unassembled WGS sequence"/>
</dbReference>
<protein>
    <submittedName>
        <fullName evidence="2">Uncharacterized protein</fullName>
    </submittedName>
</protein>
<keyword evidence="1" id="KW-0472">Membrane</keyword>
<gene>
    <name evidence="2" type="ORF">CASFOL_002613</name>
</gene>
<dbReference type="PANTHER" id="PTHR36044">
    <property type="entry name" value="HEME BINDING PROTEIN"/>
    <property type="match status" value="1"/>
</dbReference>
<evidence type="ECO:0000256" key="1">
    <source>
        <dbReference type="SAM" id="Phobius"/>
    </source>
</evidence>
<organism evidence="2 3">
    <name type="scientific">Castilleja foliolosa</name>
    <dbReference type="NCBI Taxonomy" id="1961234"/>
    <lineage>
        <taxon>Eukaryota</taxon>
        <taxon>Viridiplantae</taxon>
        <taxon>Streptophyta</taxon>
        <taxon>Embryophyta</taxon>
        <taxon>Tracheophyta</taxon>
        <taxon>Spermatophyta</taxon>
        <taxon>Magnoliopsida</taxon>
        <taxon>eudicotyledons</taxon>
        <taxon>Gunneridae</taxon>
        <taxon>Pentapetalae</taxon>
        <taxon>asterids</taxon>
        <taxon>lamiids</taxon>
        <taxon>Lamiales</taxon>
        <taxon>Orobanchaceae</taxon>
        <taxon>Pedicularideae</taxon>
        <taxon>Castillejinae</taxon>
        <taxon>Castilleja</taxon>
    </lineage>
</organism>
<accession>A0ABD3EF69</accession>
<keyword evidence="1" id="KW-1133">Transmembrane helix</keyword>
<comment type="caution">
    <text evidence="2">The sequence shown here is derived from an EMBL/GenBank/DDBJ whole genome shotgun (WGS) entry which is preliminary data.</text>
</comment>
<proteinExistence type="predicted"/>
<dbReference type="AlphaFoldDB" id="A0ABD3EF69"/>
<evidence type="ECO:0000313" key="3">
    <source>
        <dbReference type="Proteomes" id="UP001632038"/>
    </source>
</evidence>
<keyword evidence="1" id="KW-0812">Transmembrane</keyword>